<organism evidence="2 3">
    <name type="scientific">Larinioides sclopetarius</name>
    <dbReference type="NCBI Taxonomy" id="280406"/>
    <lineage>
        <taxon>Eukaryota</taxon>
        <taxon>Metazoa</taxon>
        <taxon>Ecdysozoa</taxon>
        <taxon>Arthropoda</taxon>
        <taxon>Chelicerata</taxon>
        <taxon>Arachnida</taxon>
        <taxon>Araneae</taxon>
        <taxon>Araneomorphae</taxon>
        <taxon>Entelegynae</taxon>
        <taxon>Araneoidea</taxon>
        <taxon>Araneidae</taxon>
        <taxon>Larinioides</taxon>
    </lineage>
</organism>
<sequence length="36" mass="4055">MKQSNATQKPPKEGHMHMKNHPSPTCTTSVSFFKPN</sequence>
<evidence type="ECO:0000313" key="2">
    <source>
        <dbReference type="EMBL" id="CAL1283700.1"/>
    </source>
</evidence>
<keyword evidence="3" id="KW-1185">Reference proteome</keyword>
<dbReference type="AlphaFoldDB" id="A0AAV2AIE6"/>
<reference evidence="2 3" key="1">
    <citation type="submission" date="2024-04" db="EMBL/GenBank/DDBJ databases">
        <authorList>
            <person name="Rising A."/>
            <person name="Reimegard J."/>
            <person name="Sonavane S."/>
            <person name="Akerstrom W."/>
            <person name="Nylinder S."/>
            <person name="Hedman E."/>
            <person name="Kallberg Y."/>
        </authorList>
    </citation>
    <scope>NUCLEOTIDE SEQUENCE [LARGE SCALE GENOMIC DNA]</scope>
</reference>
<evidence type="ECO:0000256" key="1">
    <source>
        <dbReference type="SAM" id="MobiDB-lite"/>
    </source>
</evidence>
<feature type="compositionally biased region" description="Polar residues" evidence="1">
    <location>
        <begin position="22"/>
        <end position="36"/>
    </location>
</feature>
<proteinExistence type="predicted"/>
<feature type="region of interest" description="Disordered" evidence="1">
    <location>
        <begin position="1"/>
        <end position="36"/>
    </location>
</feature>
<name>A0AAV2AIE6_9ARAC</name>
<protein>
    <submittedName>
        <fullName evidence="2">Uncharacterized protein</fullName>
    </submittedName>
</protein>
<evidence type="ECO:0000313" key="3">
    <source>
        <dbReference type="Proteomes" id="UP001497382"/>
    </source>
</evidence>
<dbReference type="EMBL" id="CAXIEN010000170">
    <property type="protein sequence ID" value="CAL1283700.1"/>
    <property type="molecule type" value="Genomic_DNA"/>
</dbReference>
<comment type="caution">
    <text evidence="2">The sequence shown here is derived from an EMBL/GenBank/DDBJ whole genome shotgun (WGS) entry which is preliminary data.</text>
</comment>
<accession>A0AAV2AIE6</accession>
<gene>
    <name evidence="2" type="ORF">LARSCL_LOCUS12763</name>
</gene>
<dbReference type="Proteomes" id="UP001497382">
    <property type="component" value="Unassembled WGS sequence"/>
</dbReference>